<evidence type="ECO:0000256" key="1">
    <source>
        <dbReference type="SAM" id="MobiDB-lite"/>
    </source>
</evidence>
<accession>A0A8X6YFR5</accession>
<keyword evidence="3" id="KW-1185">Reference proteome</keyword>
<organism evidence="2 3">
    <name type="scientific">Trichonephila inaurata madagascariensis</name>
    <dbReference type="NCBI Taxonomy" id="2747483"/>
    <lineage>
        <taxon>Eukaryota</taxon>
        <taxon>Metazoa</taxon>
        <taxon>Ecdysozoa</taxon>
        <taxon>Arthropoda</taxon>
        <taxon>Chelicerata</taxon>
        <taxon>Arachnida</taxon>
        <taxon>Araneae</taxon>
        <taxon>Araneomorphae</taxon>
        <taxon>Entelegynae</taxon>
        <taxon>Araneoidea</taxon>
        <taxon>Nephilidae</taxon>
        <taxon>Trichonephila</taxon>
        <taxon>Trichonephila inaurata</taxon>
    </lineage>
</organism>
<comment type="caution">
    <text evidence="2">The sequence shown here is derived from an EMBL/GenBank/DDBJ whole genome shotgun (WGS) entry which is preliminary data.</text>
</comment>
<protein>
    <submittedName>
        <fullName evidence="2">Uncharacterized protein</fullName>
    </submittedName>
</protein>
<evidence type="ECO:0000313" key="2">
    <source>
        <dbReference type="EMBL" id="GFY70186.1"/>
    </source>
</evidence>
<dbReference type="AlphaFoldDB" id="A0A8X6YFR5"/>
<reference evidence="2" key="1">
    <citation type="submission" date="2020-08" db="EMBL/GenBank/DDBJ databases">
        <title>Multicomponent nature underlies the extraordinary mechanical properties of spider dragline silk.</title>
        <authorList>
            <person name="Kono N."/>
            <person name="Nakamura H."/>
            <person name="Mori M."/>
            <person name="Yoshida Y."/>
            <person name="Ohtoshi R."/>
            <person name="Malay A.D."/>
            <person name="Moran D.A.P."/>
            <person name="Tomita M."/>
            <person name="Numata K."/>
            <person name="Arakawa K."/>
        </authorList>
    </citation>
    <scope>NUCLEOTIDE SEQUENCE</scope>
</reference>
<name>A0A8X6YFR5_9ARAC</name>
<feature type="compositionally biased region" description="Basic and acidic residues" evidence="1">
    <location>
        <begin position="144"/>
        <end position="156"/>
    </location>
</feature>
<feature type="compositionally biased region" description="Polar residues" evidence="1">
    <location>
        <begin position="218"/>
        <end position="227"/>
    </location>
</feature>
<feature type="compositionally biased region" description="Basic and acidic residues" evidence="1">
    <location>
        <begin position="69"/>
        <end position="78"/>
    </location>
</feature>
<sequence length="234" mass="26283">MKPSTTFLSIWKKTNLITNQLTEVYSLATGLQKSTPLFSLWQTAHDKHGGRDEGVVETEGLDSNGSRSARTERLDGNRSRAAQVKNESGNRYRIGSQVETEGSIGLAREESNNVEQWRGKRRRSEDSDESSTNQWQHRQKKGGRRAERIGRSEALLHRRTVIPTKEGPQGTTNGVRGESPPLFIQGPEQGRGPGEKRPTKDLSCPQSLSTKWSRSRQQKTSPVQKVQSRFDTRS</sequence>
<gene>
    <name evidence="2" type="ORF">TNIN_81891</name>
</gene>
<evidence type="ECO:0000313" key="3">
    <source>
        <dbReference type="Proteomes" id="UP000886998"/>
    </source>
</evidence>
<proteinExistence type="predicted"/>
<dbReference type="Proteomes" id="UP000886998">
    <property type="component" value="Unassembled WGS sequence"/>
</dbReference>
<dbReference type="EMBL" id="BMAV01018078">
    <property type="protein sequence ID" value="GFY70186.1"/>
    <property type="molecule type" value="Genomic_DNA"/>
</dbReference>
<feature type="region of interest" description="Disordered" evidence="1">
    <location>
        <begin position="47"/>
        <end position="234"/>
    </location>
</feature>